<dbReference type="SUPFAM" id="SSF46689">
    <property type="entry name" value="Homeodomain-like"/>
    <property type="match status" value="1"/>
</dbReference>
<dbReference type="InterPro" id="IPR009057">
    <property type="entry name" value="Homeodomain-like_sf"/>
</dbReference>
<sequence>MQLEDYFDFLSPDEIRIKGTRVGIETVLYDFIHRCRTPEEIAQSYRTLDLEQVYATILYYLHNKEAVSTYLANWIEHGRRMREEQKRNPPPVSEKLRKLRAEREAMRKASGTEVSFR</sequence>
<organism evidence="1 2">
    <name type="scientific">Floridaenema flaviceps BLCC-F50</name>
    <dbReference type="NCBI Taxonomy" id="3153642"/>
    <lineage>
        <taxon>Bacteria</taxon>
        <taxon>Bacillati</taxon>
        <taxon>Cyanobacteriota</taxon>
        <taxon>Cyanophyceae</taxon>
        <taxon>Oscillatoriophycideae</taxon>
        <taxon>Aerosakkonematales</taxon>
        <taxon>Aerosakkonemataceae</taxon>
        <taxon>Floridanema</taxon>
        <taxon>Floridanema flaviceps</taxon>
    </lineage>
</organism>
<proteinExistence type="predicted"/>
<dbReference type="Proteomes" id="UP001576784">
    <property type="component" value="Unassembled WGS sequence"/>
</dbReference>
<dbReference type="Gene3D" id="1.10.10.10">
    <property type="entry name" value="Winged helix-like DNA-binding domain superfamily/Winged helix DNA-binding domain"/>
    <property type="match status" value="1"/>
</dbReference>
<evidence type="ECO:0000313" key="2">
    <source>
        <dbReference type="Proteomes" id="UP001576784"/>
    </source>
</evidence>
<dbReference type="InterPro" id="IPR036388">
    <property type="entry name" value="WH-like_DNA-bd_sf"/>
</dbReference>
<comment type="caution">
    <text evidence="1">The sequence shown here is derived from an EMBL/GenBank/DDBJ whole genome shotgun (WGS) entry which is preliminary data.</text>
</comment>
<reference evidence="1 2" key="1">
    <citation type="submission" date="2024-09" db="EMBL/GenBank/DDBJ databases">
        <title>Floridaenema gen nov. (Aerosakkonemataceae, Aerosakkonematales ord. nov., Cyanobacteria) from benthic tropical and subtropical fresh waters, with the description of four new species.</title>
        <authorList>
            <person name="Moretto J.A."/>
            <person name="Berthold D.E."/>
            <person name="Lefler F.W."/>
            <person name="Huang I.-S."/>
            <person name="Laughinghouse H. IV."/>
        </authorList>
    </citation>
    <scope>NUCLEOTIDE SEQUENCE [LARGE SCALE GENOMIC DNA]</scope>
    <source>
        <strain evidence="1 2">BLCC-F50</strain>
    </source>
</reference>
<dbReference type="RefSeq" id="WP_413262725.1">
    <property type="nucleotide sequence ID" value="NZ_JBHFNR010000060.1"/>
</dbReference>
<accession>A0ABV4XNE2</accession>
<dbReference type="InterPro" id="IPR007367">
    <property type="entry name" value="DUF433"/>
</dbReference>
<gene>
    <name evidence="1" type="ORF">ACE1CI_09120</name>
</gene>
<name>A0ABV4XNE2_9CYAN</name>
<protein>
    <submittedName>
        <fullName evidence="1">DUF433 domain-containing protein</fullName>
    </submittedName>
</protein>
<evidence type="ECO:0000313" key="1">
    <source>
        <dbReference type="EMBL" id="MFB2893060.1"/>
    </source>
</evidence>
<keyword evidence="2" id="KW-1185">Reference proteome</keyword>
<dbReference type="Pfam" id="PF04255">
    <property type="entry name" value="DUF433"/>
    <property type="match status" value="1"/>
</dbReference>
<dbReference type="EMBL" id="JBHFNR010000060">
    <property type="protein sequence ID" value="MFB2893060.1"/>
    <property type="molecule type" value="Genomic_DNA"/>
</dbReference>